<comment type="caution">
    <text evidence="1">The sequence shown here is derived from an EMBL/GenBank/DDBJ whole genome shotgun (WGS) entry which is preliminary data.</text>
</comment>
<evidence type="ECO:0000313" key="1">
    <source>
        <dbReference type="EMBL" id="KAG7405559.1"/>
    </source>
</evidence>
<evidence type="ECO:0008006" key="3">
    <source>
        <dbReference type="Google" id="ProtNLM"/>
    </source>
</evidence>
<protein>
    <recommendedName>
        <fullName evidence="3">DUF1996 domain-containing protein</fullName>
    </recommendedName>
</protein>
<name>A0A8J5TQR4_FUSOX</name>
<dbReference type="EMBL" id="JAELUQ010000012">
    <property type="protein sequence ID" value="KAG7405559.1"/>
    <property type="molecule type" value="Genomic_DNA"/>
</dbReference>
<gene>
    <name evidence="1" type="ORF">Forpe1208_v015525</name>
</gene>
<accession>A0A8J5TQR4</accession>
<reference evidence="1" key="1">
    <citation type="submission" date="2021-04" db="EMBL/GenBank/DDBJ databases">
        <title>First draft genome resource for Brassicaceae pathogens Fusarium oxysporum f. sp. raphani and Fusarium oxysporum f. sp. rapae.</title>
        <authorList>
            <person name="Asai S."/>
        </authorList>
    </citation>
    <scope>NUCLEOTIDE SEQUENCE</scope>
    <source>
        <strain evidence="1">Tf1208</strain>
    </source>
</reference>
<evidence type="ECO:0000313" key="2">
    <source>
        <dbReference type="Proteomes" id="UP000694050"/>
    </source>
</evidence>
<dbReference type="Proteomes" id="UP000694050">
    <property type="component" value="Unassembled WGS sequence"/>
</dbReference>
<dbReference type="AlphaFoldDB" id="A0A8J5TQR4"/>
<organism evidence="1 2">
    <name type="scientific">Fusarium oxysporum f. sp. rapae</name>
    <dbReference type="NCBI Taxonomy" id="485398"/>
    <lineage>
        <taxon>Eukaryota</taxon>
        <taxon>Fungi</taxon>
        <taxon>Dikarya</taxon>
        <taxon>Ascomycota</taxon>
        <taxon>Pezizomycotina</taxon>
        <taxon>Sordariomycetes</taxon>
        <taxon>Hypocreomycetidae</taxon>
        <taxon>Hypocreales</taxon>
        <taxon>Nectriaceae</taxon>
        <taxon>Fusarium</taxon>
        <taxon>Fusarium oxysporum species complex</taxon>
    </lineage>
</organism>
<sequence length="82" mass="8822">MKLSCGPAWCAHGDFISGWTEEAAENMVATPKDKHQFFPVHGALGGFNSGPTCQATHTDPSHGVNGYTESVAAMSKRDISWR</sequence>
<proteinExistence type="predicted"/>